<sequence>MENKQGDQSPRPPAQPLYFSHSRLQPIARPLGIPRASPWHRKCYVEHARDNSTQQPDWLTPGGQQRMRRQQRRRNANIFAINKVLEEQPRAKHSVPYTLASLNHSAPPVYVDGDRPQVKVSLCVGDSLRAAQLLGAERVGFSGASGTAQAATCHVGVLNMAPADGGLRTSGGCDLERGKGSERQPMTDHQSLMERTTLYHGLKDLDEWDFREPDNFTVQENILVFADSEDNFGLGDNQNKPKMLPAGGQFYIEVVTAAMFRTQRLEVLDARSGQFSRFAWRNGLNDVAFFGGQFGDNLAPDVTEHSPDVFPAYQDYWEALTLRMRTVLRLFRRQGVDKIVLGAWGVDGLGHHISDVVDAWKFVILGEAPPRYMKGLKANEVPAAEGWDGLEVVFAVKKRENADDFRGWYVTKLDTLE</sequence>
<dbReference type="PANTHER" id="PTHR35596">
    <property type="entry name" value="DUF2263 DOMAIN-CONTAINING PROTEIN"/>
    <property type="match status" value="1"/>
</dbReference>
<evidence type="ECO:0008006" key="4">
    <source>
        <dbReference type="Google" id="ProtNLM"/>
    </source>
</evidence>
<evidence type="ECO:0000313" key="2">
    <source>
        <dbReference type="EMBL" id="QBZ61724.1"/>
    </source>
</evidence>
<reference evidence="2 3" key="1">
    <citation type="journal article" date="2019" name="Mol. Biol. Evol.">
        <title>Blast fungal genomes show frequent chromosomal changes, gene gains and losses, and effector gene turnover.</title>
        <authorList>
            <person name="Gomez Luciano L.B."/>
            <person name="Jason Tsai I."/>
            <person name="Chuma I."/>
            <person name="Tosa Y."/>
            <person name="Chen Y.H."/>
            <person name="Li J.Y."/>
            <person name="Li M.Y."/>
            <person name="Jade Lu M.Y."/>
            <person name="Nakayashiki H."/>
            <person name="Li W.H."/>
        </authorList>
    </citation>
    <scope>NUCLEOTIDE SEQUENCE [LARGE SCALE GENOMIC DNA]</scope>
    <source>
        <strain evidence="2">MZ5-1-6</strain>
    </source>
</reference>
<dbReference type="EMBL" id="CP034207">
    <property type="protein sequence ID" value="QBZ61724.1"/>
    <property type="molecule type" value="Genomic_DNA"/>
</dbReference>
<feature type="region of interest" description="Disordered" evidence="1">
    <location>
        <begin position="47"/>
        <end position="66"/>
    </location>
</feature>
<proteinExistence type="predicted"/>
<accession>A0A4P7NIB3</accession>
<dbReference type="AlphaFoldDB" id="A0A4P7NIB3"/>
<organism evidence="2 3">
    <name type="scientific">Pyricularia oryzae</name>
    <name type="common">Rice blast fungus</name>
    <name type="synonym">Magnaporthe oryzae</name>
    <dbReference type="NCBI Taxonomy" id="318829"/>
    <lineage>
        <taxon>Eukaryota</taxon>
        <taxon>Fungi</taxon>
        <taxon>Dikarya</taxon>
        <taxon>Ascomycota</taxon>
        <taxon>Pezizomycotina</taxon>
        <taxon>Sordariomycetes</taxon>
        <taxon>Sordariomycetidae</taxon>
        <taxon>Magnaporthales</taxon>
        <taxon>Pyriculariaceae</taxon>
        <taxon>Pyricularia</taxon>
    </lineage>
</organism>
<dbReference type="Proteomes" id="UP000294847">
    <property type="component" value="Chromosome 4"/>
</dbReference>
<name>A0A4P7NIB3_PYROR</name>
<gene>
    <name evidence="2" type="ORF">PoMZ_08680</name>
</gene>
<evidence type="ECO:0000313" key="3">
    <source>
        <dbReference type="Proteomes" id="UP000294847"/>
    </source>
</evidence>
<dbReference type="InterPro" id="IPR043472">
    <property type="entry name" value="Macro_dom-like"/>
</dbReference>
<protein>
    <recommendedName>
        <fullName evidence="4">Microbial-type PARG catalytic domain-containing protein</fullName>
    </recommendedName>
</protein>
<dbReference type="PANTHER" id="PTHR35596:SF1">
    <property type="entry name" value="MICROBIAL-TYPE PARG CATALYTIC DOMAIN-CONTAINING PROTEIN"/>
    <property type="match status" value="1"/>
</dbReference>
<evidence type="ECO:0000256" key="1">
    <source>
        <dbReference type="SAM" id="MobiDB-lite"/>
    </source>
</evidence>
<dbReference type="Gene3D" id="3.40.220.10">
    <property type="entry name" value="Leucine Aminopeptidase, subunit E, domain 1"/>
    <property type="match status" value="1"/>
</dbReference>